<feature type="transmembrane region" description="Helical" evidence="6">
    <location>
        <begin position="84"/>
        <end position="102"/>
    </location>
</feature>
<keyword evidence="2 6" id="KW-0812">Transmembrane</keyword>
<sequence>MGSLRLSAASSEGRGEQDEQAQRQLTDALCRHRMRDCALLGHSRERRAGIFAGVTAPSTANQVPPHGPRSVVIGGDRQHAHRPVWLLIGPTLAASLGAFLLAVPVGPEWVAIQRDMDLPTSAALWIFVAFLLPAVLAVLVGARVGRRWPTAVALPAVALLVIGSLLTMLASGSGVLLLGRAVTGFGAGLAWGVTAVLVAHMAARRVWVTALVAGAVVLALGLGPVAGLLLQRAVGWRWPFMLALPFGAVALLATAVSGIIVLILRASRPAQPPATSSQNLTAPTGRPDDFGTANERGRAGRLLLVTVDGVEQVTTPFFGMDLVPEVARLLGSENIRSTRLGDDLTLWHAEDSPGRARPGQPNPTASQLAAEHGSPPVTGPAVITGPIAYGSPYPLDPDAADRIATRLRE</sequence>
<feature type="domain" description="Major facilitator superfamily (MFS) profile" evidence="7">
    <location>
        <begin position="86"/>
        <end position="409"/>
    </location>
</feature>
<organism evidence="8 9">
    <name type="scientific">Micromonospora krabiensis</name>
    <dbReference type="NCBI Taxonomy" id="307121"/>
    <lineage>
        <taxon>Bacteria</taxon>
        <taxon>Bacillati</taxon>
        <taxon>Actinomycetota</taxon>
        <taxon>Actinomycetes</taxon>
        <taxon>Micromonosporales</taxon>
        <taxon>Micromonosporaceae</taxon>
        <taxon>Micromonospora</taxon>
    </lineage>
</organism>
<evidence type="ECO:0000256" key="2">
    <source>
        <dbReference type="ARBA" id="ARBA00022692"/>
    </source>
</evidence>
<evidence type="ECO:0000256" key="6">
    <source>
        <dbReference type="SAM" id="Phobius"/>
    </source>
</evidence>
<dbReference type="PANTHER" id="PTHR23501:SF1">
    <property type="entry name" value="TRANSPORT PROTEIN HSRA-RELATED"/>
    <property type="match status" value="1"/>
</dbReference>
<dbReference type="GO" id="GO:0005886">
    <property type="term" value="C:plasma membrane"/>
    <property type="evidence" value="ECO:0007669"/>
    <property type="project" value="UniProtKB-SubCell"/>
</dbReference>
<dbReference type="GO" id="GO:0022857">
    <property type="term" value="F:transmembrane transporter activity"/>
    <property type="evidence" value="ECO:0007669"/>
    <property type="project" value="InterPro"/>
</dbReference>
<dbReference type="InterPro" id="IPR036259">
    <property type="entry name" value="MFS_trans_sf"/>
</dbReference>
<feature type="region of interest" description="Disordered" evidence="5">
    <location>
        <begin position="350"/>
        <end position="383"/>
    </location>
</feature>
<feature type="transmembrane region" description="Helical" evidence="6">
    <location>
        <begin position="242"/>
        <end position="264"/>
    </location>
</feature>
<dbReference type="InterPro" id="IPR011701">
    <property type="entry name" value="MFS"/>
</dbReference>
<feature type="transmembrane region" description="Helical" evidence="6">
    <location>
        <begin position="177"/>
        <end position="199"/>
    </location>
</feature>
<feature type="transmembrane region" description="Helical" evidence="6">
    <location>
        <begin position="206"/>
        <end position="230"/>
    </location>
</feature>
<dbReference type="AlphaFoldDB" id="A0A1C3MWI7"/>
<dbReference type="OrthoDB" id="4231577at2"/>
<feature type="transmembrane region" description="Helical" evidence="6">
    <location>
        <begin position="152"/>
        <end position="171"/>
    </location>
</feature>
<keyword evidence="9" id="KW-1185">Reference proteome</keyword>
<accession>A0A1C3MWI7</accession>
<evidence type="ECO:0000313" key="9">
    <source>
        <dbReference type="Proteomes" id="UP000199393"/>
    </source>
</evidence>
<dbReference type="SUPFAM" id="SSF103473">
    <property type="entry name" value="MFS general substrate transporter"/>
    <property type="match status" value="1"/>
</dbReference>
<dbReference type="STRING" id="307121.GA0070620_0094"/>
<gene>
    <name evidence="8" type="ORF">GA0070620_0094</name>
</gene>
<dbReference type="Gene3D" id="1.20.1250.20">
    <property type="entry name" value="MFS general substrate transporter like domains"/>
    <property type="match status" value="1"/>
</dbReference>
<evidence type="ECO:0000256" key="4">
    <source>
        <dbReference type="ARBA" id="ARBA00023136"/>
    </source>
</evidence>
<reference evidence="9" key="1">
    <citation type="submission" date="2016-06" db="EMBL/GenBank/DDBJ databases">
        <authorList>
            <person name="Varghese N."/>
        </authorList>
    </citation>
    <scope>NUCLEOTIDE SEQUENCE [LARGE SCALE GENOMIC DNA]</scope>
    <source>
        <strain evidence="9">DSM 45344</strain>
    </source>
</reference>
<evidence type="ECO:0000259" key="7">
    <source>
        <dbReference type="PROSITE" id="PS50850"/>
    </source>
</evidence>
<feature type="compositionally biased region" description="Polar residues" evidence="5">
    <location>
        <begin position="273"/>
        <end position="282"/>
    </location>
</feature>
<dbReference type="InterPro" id="IPR020846">
    <property type="entry name" value="MFS_dom"/>
</dbReference>
<evidence type="ECO:0000256" key="5">
    <source>
        <dbReference type="SAM" id="MobiDB-lite"/>
    </source>
</evidence>
<dbReference type="PANTHER" id="PTHR23501">
    <property type="entry name" value="MAJOR FACILITATOR SUPERFAMILY"/>
    <property type="match status" value="1"/>
</dbReference>
<feature type="region of interest" description="Disordered" evidence="5">
    <location>
        <begin position="270"/>
        <end position="293"/>
    </location>
</feature>
<feature type="transmembrane region" description="Helical" evidence="6">
    <location>
        <begin position="122"/>
        <end position="140"/>
    </location>
</feature>
<comment type="subcellular location">
    <subcellularLocation>
        <location evidence="1">Cell membrane</location>
        <topology evidence="1">Multi-pass membrane protein</topology>
    </subcellularLocation>
</comment>
<protein>
    <submittedName>
        <fullName evidence="8">Major Facilitator Superfamily protein</fullName>
    </submittedName>
</protein>
<evidence type="ECO:0000256" key="3">
    <source>
        <dbReference type="ARBA" id="ARBA00022989"/>
    </source>
</evidence>
<proteinExistence type="predicted"/>
<dbReference type="Proteomes" id="UP000199393">
    <property type="component" value="Chromosome I"/>
</dbReference>
<dbReference type="Pfam" id="PF07690">
    <property type="entry name" value="MFS_1"/>
    <property type="match status" value="1"/>
</dbReference>
<evidence type="ECO:0000313" key="8">
    <source>
        <dbReference type="EMBL" id="SBV24664.1"/>
    </source>
</evidence>
<keyword evidence="3 6" id="KW-1133">Transmembrane helix</keyword>
<feature type="region of interest" description="Disordered" evidence="5">
    <location>
        <begin position="1"/>
        <end position="23"/>
    </location>
</feature>
<evidence type="ECO:0000256" key="1">
    <source>
        <dbReference type="ARBA" id="ARBA00004651"/>
    </source>
</evidence>
<dbReference type="PROSITE" id="PS50850">
    <property type="entry name" value="MFS"/>
    <property type="match status" value="1"/>
</dbReference>
<keyword evidence="4 6" id="KW-0472">Membrane</keyword>
<dbReference type="EMBL" id="LT598496">
    <property type="protein sequence ID" value="SBV24664.1"/>
    <property type="molecule type" value="Genomic_DNA"/>
</dbReference>
<name>A0A1C3MWI7_9ACTN</name>